<accession>A0A1B9GQL8</accession>
<dbReference type="AlphaFoldDB" id="A0A1B9GQL8"/>
<keyword evidence="3" id="KW-0472">Membrane</keyword>
<gene>
    <name evidence="4" type="ORF">I316_05180</name>
</gene>
<comment type="subcellular location">
    <subcellularLocation>
        <location evidence="1">Membrane</location>
        <topology evidence="1">Multi-pass membrane protein</topology>
    </subcellularLocation>
</comment>
<feature type="transmembrane region" description="Helical" evidence="3">
    <location>
        <begin position="161"/>
        <end position="179"/>
    </location>
</feature>
<name>A0A1B9GQL8_9TREE</name>
<dbReference type="InterPro" id="IPR050327">
    <property type="entry name" value="Proton-linked_MCT"/>
</dbReference>
<feature type="transmembrane region" description="Helical" evidence="3">
    <location>
        <begin position="398"/>
        <end position="420"/>
    </location>
</feature>
<evidence type="ECO:0000256" key="3">
    <source>
        <dbReference type="SAM" id="Phobius"/>
    </source>
</evidence>
<protein>
    <submittedName>
        <fullName evidence="4">Monocarboxylic acid transporter</fullName>
    </submittedName>
</protein>
<dbReference type="Pfam" id="PF07690">
    <property type="entry name" value="MFS_1"/>
    <property type="match status" value="1"/>
</dbReference>
<dbReference type="Gene3D" id="1.20.1250.20">
    <property type="entry name" value="MFS general substrate transporter like domains"/>
    <property type="match status" value="2"/>
</dbReference>
<dbReference type="InterPro" id="IPR036259">
    <property type="entry name" value="MFS_trans_sf"/>
</dbReference>
<feature type="transmembrane region" description="Helical" evidence="3">
    <location>
        <begin position="432"/>
        <end position="453"/>
    </location>
</feature>
<comment type="similarity">
    <text evidence="2">Belongs to the major facilitator superfamily. Monocarboxylate porter (TC 2.A.1.13) family.</text>
</comment>
<evidence type="ECO:0000313" key="4">
    <source>
        <dbReference type="EMBL" id="OCF33135.1"/>
    </source>
</evidence>
<reference evidence="4 5" key="1">
    <citation type="submission" date="2013-07" db="EMBL/GenBank/DDBJ databases">
        <title>The Genome Sequence of Cryptococcus heveanensis BCC8398.</title>
        <authorList>
            <consortium name="The Broad Institute Genome Sequencing Platform"/>
            <person name="Cuomo C."/>
            <person name="Litvintseva A."/>
            <person name="Chen Y."/>
            <person name="Heitman J."/>
            <person name="Sun S."/>
            <person name="Springer D."/>
            <person name="Dromer F."/>
            <person name="Young S.K."/>
            <person name="Zeng Q."/>
            <person name="Gargeya S."/>
            <person name="Fitzgerald M."/>
            <person name="Abouelleil A."/>
            <person name="Alvarado L."/>
            <person name="Berlin A.M."/>
            <person name="Chapman S.B."/>
            <person name="Dewar J."/>
            <person name="Goldberg J."/>
            <person name="Griggs A."/>
            <person name="Gujja S."/>
            <person name="Hansen M."/>
            <person name="Howarth C."/>
            <person name="Imamovic A."/>
            <person name="Larimer J."/>
            <person name="McCowan C."/>
            <person name="Murphy C."/>
            <person name="Pearson M."/>
            <person name="Priest M."/>
            <person name="Roberts A."/>
            <person name="Saif S."/>
            <person name="Shea T."/>
            <person name="Sykes S."/>
            <person name="Wortman J."/>
            <person name="Nusbaum C."/>
            <person name="Birren B."/>
        </authorList>
    </citation>
    <scope>NUCLEOTIDE SEQUENCE [LARGE SCALE GENOMIC DNA]</scope>
    <source>
        <strain evidence="4 5">BCC8398</strain>
    </source>
</reference>
<evidence type="ECO:0000256" key="1">
    <source>
        <dbReference type="ARBA" id="ARBA00004141"/>
    </source>
</evidence>
<dbReference type="SUPFAM" id="SSF103473">
    <property type="entry name" value="MFS general substrate transporter"/>
    <property type="match status" value="1"/>
</dbReference>
<sequence>MAAPDIELSSFSHQKTARDVFRLQDLALDDVDLDIDLESTQRTSGESTRRHQPRDADINNLSHEAIHVQEAPQNSTEALPPVDGGKKAWLFLLAATSMEILVWGLPFSIGVLHVYWTNEVFHGEGAGTVTLAATLQTGLLYIFCALVGLLFAAFPKRMRTIQIIGLMVGSSSMVAAAFVTKPWHLIITVGCFYPWICAAWFPCATILFEWFHAKRGLASGIMYAGSGGGGTIFPLVLQALLSRFGYKAAMITLGIAYAALGSIALIPIKRRIPLSRYELDGAASGAGGTGNGRRAAKMNWSFLKKRAFVLGVSTILLTSLGNFIPTLWIPSYAEDLGMHKPDGTAVISILNAASALGCPSIGWLSDRLPLRATVLISCIGSALACAFLWGFGTHQATFVIFAIVFGALGCSFTSIWSKIIGYAAKDDPSATALVYAIFTATRGIGNLSSGPVSEALMKFRLANAPGAYGVENYGVLLVYTAVTIIAGGVTGAFFQDR</sequence>
<dbReference type="PANTHER" id="PTHR11360">
    <property type="entry name" value="MONOCARBOXYLATE TRANSPORTER"/>
    <property type="match status" value="1"/>
</dbReference>
<dbReference type="PANTHER" id="PTHR11360:SF287">
    <property type="entry name" value="MFS MONOCARBOXYLATE TRANSPORTER"/>
    <property type="match status" value="1"/>
</dbReference>
<dbReference type="EMBL" id="KV700127">
    <property type="protein sequence ID" value="OCF33135.1"/>
    <property type="molecule type" value="Genomic_DNA"/>
</dbReference>
<dbReference type="Proteomes" id="UP000092666">
    <property type="component" value="Unassembled WGS sequence"/>
</dbReference>
<feature type="transmembrane region" description="Helical" evidence="3">
    <location>
        <begin position="128"/>
        <end position="154"/>
    </location>
</feature>
<feature type="transmembrane region" description="Helical" evidence="3">
    <location>
        <begin position="248"/>
        <end position="268"/>
    </location>
</feature>
<proteinExistence type="inferred from homology"/>
<keyword evidence="3" id="KW-1133">Transmembrane helix</keyword>
<feature type="transmembrane region" description="Helical" evidence="3">
    <location>
        <begin position="185"/>
        <end position="208"/>
    </location>
</feature>
<dbReference type="GO" id="GO:0022857">
    <property type="term" value="F:transmembrane transporter activity"/>
    <property type="evidence" value="ECO:0007669"/>
    <property type="project" value="InterPro"/>
</dbReference>
<feature type="transmembrane region" description="Helical" evidence="3">
    <location>
        <begin position="89"/>
        <end position="116"/>
    </location>
</feature>
<organism evidence="4 5">
    <name type="scientific">Kwoniella heveanensis BCC8398</name>
    <dbReference type="NCBI Taxonomy" id="1296120"/>
    <lineage>
        <taxon>Eukaryota</taxon>
        <taxon>Fungi</taxon>
        <taxon>Dikarya</taxon>
        <taxon>Basidiomycota</taxon>
        <taxon>Agaricomycotina</taxon>
        <taxon>Tremellomycetes</taxon>
        <taxon>Tremellales</taxon>
        <taxon>Cryptococcaceae</taxon>
        <taxon>Kwoniella</taxon>
    </lineage>
</organism>
<dbReference type="GO" id="GO:0016020">
    <property type="term" value="C:membrane"/>
    <property type="evidence" value="ECO:0007669"/>
    <property type="project" value="UniProtKB-SubCell"/>
</dbReference>
<reference evidence="5" key="2">
    <citation type="submission" date="2013-12" db="EMBL/GenBank/DDBJ databases">
        <title>Evolution of pathogenesis and genome organization in the Tremellales.</title>
        <authorList>
            <person name="Cuomo C."/>
            <person name="Litvintseva A."/>
            <person name="Heitman J."/>
            <person name="Chen Y."/>
            <person name="Sun S."/>
            <person name="Springer D."/>
            <person name="Dromer F."/>
            <person name="Young S."/>
            <person name="Zeng Q."/>
            <person name="Chapman S."/>
            <person name="Gujja S."/>
            <person name="Saif S."/>
            <person name="Birren B."/>
        </authorList>
    </citation>
    <scope>NUCLEOTIDE SEQUENCE [LARGE SCALE GENOMIC DNA]</scope>
    <source>
        <strain evidence="5">BCC8398</strain>
    </source>
</reference>
<keyword evidence="3" id="KW-0812">Transmembrane</keyword>
<feature type="transmembrane region" description="Helical" evidence="3">
    <location>
        <begin position="473"/>
        <end position="494"/>
    </location>
</feature>
<dbReference type="InterPro" id="IPR011701">
    <property type="entry name" value="MFS"/>
</dbReference>
<feature type="transmembrane region" description="Helical" evidence="3">
    <location>
        <begin position="372"/>
        <end position="392"/>
    </location>
</feature>
<feature type="transmembrane region" description="Helical" evidence="3">
    <location>
        <begin position="307"/>
        <end position="325"/>
    </location>
</feature>
<feature type="transmembrane region" description="Helical" evidence="3">
    <location>
        <begin position="220"/>
        <end position="242"/>
    </location>
</feature>
<keyword evidence="5" id="KW-1185">Reference proteome</keyword>
<dbReference type="OrthoDB" id="2213137at2759"/>
<evidence type="ECO:0000313" key="5">
    <source>
        <dbReference type="Proteomes" id="UP000092666"/>
    </source>
</evidence>
<evidence type="ECO:0000256" key="2">
    <source>
        <dbReference type="ARBA" id="ARBA00006727"/>
    </source>
</evidence>